<feature type="region of interest" description="Disordered" evidence="1">
    <location>
        <begin position="36"/>
        <end position="58"/>
    </location>
</feature>
<sequence>MLLQGLTYKFNDPKDFEGPFEATFGRGEAKVEWHRSGASITGGSPIGDKTVKGDATVL</sequence>
<feature type="non-terminal residue" evidence="2">
    <location>
        <position position="58"/>
    </location>
</feature>
<accession>A0A9P6U4E0</accession>
<reference evidence="2" key="1">
    <citation type="journal article" date="2020" name="Fungal Divers.">
        <title>Resolving the Mortierellaceae phylogeny through synthesis of multi-gene phylogenetics and phylogenomics.</title>
        <authorList>
            <person name="Vandepol N."/>
            <person name="Liber J."/>
            <person name="Desiro A."/>
            <person name="Na H."/>
            <person name="Kennedy M."/>
            <person name="Barry K."/>
            <person name="Grigoriev I.V."/>
            <person name="Miller A.N."/>
            <person name="O'Donnell K."/>
            <person name="Stajich J.E."/>
            <person name="Bonito G."/>
        </authorList>
    </citation>
    <scope>NUCLEOTIDE SEQUENCE</scope>
    <source>
        <strain evidence="2">BC1065</strain>
    </source>
</reference>
<dbReference type="OrthoDB" id="2368484at2759"/>
<comment type="caution">
    <text evidence="2">The sequence shown here is derived from an EMBL/GenBank/DDBJ whole genome shotgun (WGS) entry which is preliminary data.</text>
</comment>
<dbReference type="EMBL" id="JAAAJB010000294">
    <property type="protein sequence ID" value="KAG0259161.1"/>
    <property type="molecule type" value="Genomic_DNA"/>
</dbReference>
<evidence type="ECO:0000313" key="2">
    <source>
        <dbReference type="EMBL" id="KAG0259161.1"/>
    </source>
</evidence>
<evidence type="ECO:0000256" key="1">
    <source>
        <dbReference type="SAM" id="MobiDB-lite"/>
    </source>
</evidence>
<gene>
    <name evidence="2" type="ORF">DFQ27_004203</name>
</gene>
<keyword evidence="3" id="KW-1185">Reference proteome</keyword>
<protein>
    <submittedName>
        <fullName evidence="2">Uncharacterized protein</fullName>
    </submittedName>
</protein>
<proteinExistence type="predicted"/>
<dbReference type="AlphaFoldDB" id="A0A9P6U4E0"/>
<evidence type="ECO:0000313" key="3">
    <source>
        <dbReference type="Proteomes" id="UP000807716"/>
    </source>
</evidence>
<name>A0A9P6U4E0_9FUNG</name>
<organism evidence="2 3">
    <name type="scientific">Actinomortierella ambigua</name>
    <dbReference type="NCBI Taxonomy" id="1343610"/>
    <lineage>
        <taxon>Eukaryota</taxon>
        <taxon>Fungi</taxon>
        <taxon>Fungi incertae sedis</taxon>
        <taxon>Mucoromycota</taxon>
        <taxon>Mortierellomycotina</taxon>
        <taxon>Mortierellomycetes</taxon>
        <taxon>Mortierellales</taxon>
        <taxon>Mortierellaceae</taxon>
        <taxon>Actinomortierella</taxon>
    </lineage>
</organism>
<dbReference type="Proteomes" id="UP000807716">
    <property type="component" value="Unassembled WGS sequence"/>
</dbReference>